<reference evidence="16" key="1">
    <citation type="submission" date="2025-08" db="UniProtKB">
        <authorList>
            <consortium name="Ensembl"/>
        </authorList>
    </citation>
    <scope>IDENTIFICATION</scope>
</reference>
<dbReference type="GO" id="GO:0007204">
    <property type="term" value="P:positive regulation of cytosolic calcium ion concentration"/>
    <property type="evidence" value="ECO:0007669"/>
    <property type="project" value="TreeGrafter"/>
</dbReference>
<sequence length="388" mass="42998">MSTNGTSESGCESEVRTANSTCGPDDLSVTASIVSMTGGILSNSLALFVLVKSYHRIRLKSKASFLLFASGLVVTDLLGHLVNGSLVLFIHSSHKQWEAFDPDRVLCGFFGASLVFFGLSPLLLGCTMAVERCLGVTRPLFHSTAVAPRHVKRLLGSAWSLAALVAGLPLALARPYQVQRSRSWCFFREGEPRDWLDVLLPLVFSMLGLVALLLSLVCNTLTSCALLRSKMRRRHRCRGTSYHLEMIVQLLAIMLVSCVCWGPLLIYVIVLTTQTQPEPASFSLLMMVRIATWNQILDPWVYILLRKAVLRKLYLVLHGFWSPRSHGIRHRKSTLLWSSAETRSSSTMRNECICMGSMQRPNDTIKAITPNSQVPVHLATPRSGMALN</sequence>
<dbReference type="AlphaFoldDB" id="A0A8C5B0V9"/>
<dbReference type="Gene3D" id="1.20.1070.10">
    <property type="entry name" value="Rhodopsin 7-helix transmembrane proteins"/>
    <property type="match status" value="1"/>
</dbReference>
<dbReference type="InterPro" id="IPR000276">
    <property type="entry name" value="GPCR_Rhodpsn"/>
</dbReference>
<protein>
    <recommendedName>
        <fullName evidence="2">Thromboxane A2 receptor</fullName>
    </recommendedName>
    <alternativeName>
        <fullName evidence="13">Prostanoid TP receptor</fullName>
    </alternativeName>
</protein>
<dbReference type="PRINTS" id="PR01788">
    <property type="entry name" value="PROSTANOIDR"/>
</dbReference>
<organism evidence="16 17">
    <name type="scientific">Gadus morhua</name>
    <name type="common">Atlantic cod</name>
    <dbReference type="NCBI Taxonomy" id="8049"/>
    <lineage>
        <taxon>Eukaryota</taxon>
        <taxon>Metazoa</taxon>
        <taxon>Chordata</taxon>
        <taxon>Craniata</taxon>
        <taxon>Vertebrata</taxon>
        <taxon>Euteleostomi</taxon>
        <taxon>Actinopterygii</taxon>
        <taxon>Neopterygii</taxon>
        <taxon>Teleostei</taxon>
        <taxon>Neoteleostei</taxon>
        <taxon>Acanthomorphata</taxon>
        <taxon>Zeiogadaria</taxon>
        <taxon>Gadariae</taxon>
        <taxon>Gadiformes</taxon>
        <taxon>Gadoidei</taxon>
        <taxon>Gadidae</taxon>
        <taxon>Gadus</taxon>
    </lineage>
</organism>
<keyword evidence="11" id="KW-0325">Glycoprotein</keyword>
<evidence type="ECO:0000256" key="13">
    <source>
        <dbReference type="ARBA" id="ARBA00029815"/>
    </source>
</evidence>
<dbReference type="GO" id="GO:0005886">
    <property type="term" value="C:plasma membrane"/>
    <property type="evidence" value="ECO:0007669"/>
    <property type="project" value="UniProtKB-SubCell"/>
</dbReference>
<evidence type="ECO:0000313" key="17">
    <source>
        <dbReference type="Proteomes" id="UP000694546"/>
    </source>
</evidence>
<reference evidence="16" key="2">
    <citation type="submission" date="2025-09" db="UniProtKB">
        <authorList>
            <consortium name="Ensembl"/>
        </authorList>
    </citation>
    <scope>IDENTIFICATION</scope>
</reference>
<evidence type="ECO:0000256" key="14">
    <source>
        <dbReference type="SAM" id="MobiDB-lite"/>
    </source>
</evidence>
<evidence type="ECO:0000256" key="12">
    <source>
        <dbReference type="ARBA" id="ARBA00023224"/>
    </source>
</evidence>
<keyword evidence="6 15" id="KW-1133">Transmembrane helix</keyword>
<comment type="subcellular location">
    <subcellularLocation>
        <location evidence="1">Cell membrane</location>
        <topology evidence="1">Multi-pass membrane protein</topology>
    </subcellularLocation>
</comment>
<evidence type="ECO:0000256" key="8">
    <source>
        <dbReference type="ARBA" id="ARBA00023136"/>
    </source>
</evidence>
<evidence type="ECO:0000256" key="3">
    <source>
        <dbReference type="ARBA" id="ARBA00022475"/>
    </source>
</evidence>
<evidence type="ECO:0000256" key="1">
    <source>
        <dbReference type="ARBA" id="ARBA00004651"/>
    </source>
</evidence>
<evidence type="ECO:0000256" key="2">
    <source>
        <dbReference type="ARBA" id="ARBA00017628"/>
    </source>
</evidence>
<accession>A0A8C5B0V9</accession>
<keyword evidence="4" id="KW-0597">Phosphoprotein</keyword>
<dbReference type="PANTHER" id="PTHR11866:SF4">
    <property type="entry name" value="PROSTAGLANDIN F2-ALPHA RECEPTOR"/>
    <property type="match status" value="1"/>
</dbReference>
<dbReference type="SUPFAM" id="SSF81321">
    <property type="entry name" value="Family A G protein-coupled receptor-like"/>
    <property type="match status" value="1"/>
</dbReference>
<dbReference type="GeneTree" id="ENSGT01030000234559"/>
<dbReference type="PRINTS" id="PR00429">
    <property type="entry name" value="THROMBOXANER"/>
</dbReference>
<feature type="transmembrane region" description="Helical" evidence="15">
    <location>
        <begin position="109"/>
        <end position="130"/>
    </location>
</feature>
<feature type="transmembrane region" description="Helical" evidence="15">
    <location>
        <begin position="247"/>
        <end position="270"/>
    </location>
</feature>
<keyword evidence="7" id="KW-0297">G-protein coupled receptor</keyword>
<evidence type="ECO:0000256" key="9">
    <source>
        <dbReference type="ARBA" id="ARBA00023157"/>
    </source>
</evidence>
<keyword evidence="17" id="KW-1185">Reference proteome</keyword>
<feature type="transmembrane region" description="Helical" evidence="15">
    <location>
        <begin position="29"/>
        <end position="51"/>
    </location>
</feature>
<keyword evidence="9" id="KW-1015">Disulfide bond</keyword>
<dbReference type="OMA" id="ILGHRNY"/>
<evidence type="ECO:0000256" key="6">
    <source>
        <dbReference type="ARBA" id="ARBA00022989"/>
    </source>
</evidence>
<keyword evidence="3" id="KW-1003">Cell membrane</keyword>
<dbReference type="KEGG" id="gmh:115555051"/>
<dbReference type="RefSeq" id="XP_030227583.1">
    <property type="nucleotide sequence ID" value="XM_030371723.1"/>
</dbReference>
<proteinExistence type="predicted"/>
<keyword evidence="10" id="KW-0675">Receptor</keyword>
<keyword evidence="5 15" id="KW-0812">Transmembrane</keyword>
<feature type="transmembrane region" description="Helical" evidence="15">
    <location>
        <begin position="282"/>
        <end position="305"/>
    </location>
</feature>
<feature type="transmembrane region" description="Helical" evidence="15">
    <location>
        <begin position="151"/>
        <end position="172"/>
    </location>
</feature>
<dbReference type="PROSITE" id="PS00237">
    <property type="entry name" value="G_PROTEIN_RECEP_F1_1"/>
    <property type="match status" value="1"/>
</dbReference>
<keyword evidence="12" id="KW-0807">Transducer</keyword>
<evidence type="ECO:0000256" key="10">
    <source>
        <dbReference type="ARBA" id="ARBA00023170"/>
    </source>
</evidence>
<feature type="transmembrane region" description="Helical" evidence="15">
    <location>
        <begin position="63"/>
        <end position="89"/>
    </location>
</feature>
<dbReference type="GO" id="GO:0004960">
    <property type="term" value="F:thromboxane receptor activity"/>
    <property type="evidence" value="ECO:0007669"/>
    <property type="project" value="InterPro"/>
</dbReference>
<dbReference type="GO" id="GO:0004958">
    <property type="term" value="F:prostaglandin F receptor activity"/>
    <property type="evidence" value="ECO:0007669"/>
    <property type="project" value="TreeGrafter"/>
</dbReference>
<evidence type="ECO:0000256" key="15">
    <source>
        <dbReference type="SAM" id="Phobius"/>
    </source>
</evidence>
<dbReference type="OrthoDB" id="8949984at2759"/>
<dbReference type="Proteomes" id="UP000694546">
    <property type="component" value="Chromosome 12"/>
</dbReference>
<evidence type="ECO:0000313" key="16">
    <source>
        <dbReference type="Ensembl" id="ENSGMOP00000038426.1"/>
    </source>
</evidence>
<dbReference type="FunFam" id="1.20.1070.10:FF:000163">
    <property type="entry name" value="Thromboxane A2 receptor"/>
    <property type="match status" value="1"/>
</dbReference>
<gene>
    <name evidence="16" type="primary">ptgfr</name>
</gene>
<dbReference type="InterPro" id="IPR008365">
    <property type="entry name" value="Prostanoid_rcpt"/>
</dbReference>
<feature type="region of interest" description="Disordered" evidence="14">
    <location>
        <begin position="1"/>
        <end position="21"/>
    </location>
</feature>
<dbReference type="GO" id="GO:0007189">
    <property type="term" value="P:adenylate cyclase-activating G protein-coupled receptor signaling pathway"/>
    <property type="evidence" value="ECO:0007669"/>
    <property type="project" value="TreeGrafter"/>
</dbReference>
<dbReference type="Ensembl" id="ENSGMOT00000073892.1">
    <property type="protein sequence ID" value="ENSGMOP00000038426.1"/>
    <property type="gene ID" value="ENSGMOG00000018301.2"/>
</dbReference>
<dbReference type="CTD" id="5737"/>
<evidence type="ECO:0000256" key="5">
    <source>
        <dbReference type="ARBA" id="ARBA00022692"/>
    </source>
</evidence>
<dbReference type="PANTHER" id="PTHR11866">
    <property type="entry name" value="G-PROTEIN COUPLED RECEPTOR FAMILY 1 MEMBER"/>
    <property type="match status" value="1"/>
</dbReference>
<name>A0A8C5B0V9_GADMO</name>
<dbReference type="GO" id="GO:0006954">
    <property type="term" value="P:inflammatory response"/>
    <property type="evidence" value="ECO:0007669"/>
    <property type="project" value="TreeGrafter"/>
</dbReference>
<evidence type="ECO:0000256" key="7">
    <source>
        <dbReference type="ARBA" id="ARBA00023040"/>
    </source>
</evidence>
<evidence type="ECO:0000256" key="11">
    <source>
        <dbReference type="ARBA" id="ARBA00023180"/>
    </source>
</evidence>
<feature type="transmembrane region" description="Helical" evidence="15">
    <location>
        <begin position="202"/>
        <end position="227"/>
    </location>
</feature>
<evidence type="ECO:0000256" key="4">
    <source>
        <dbReference type="ARBA" id="ARBA00022553"/>
    </source>
</evidence>
<dbReference type="GeneID" id="115555051"/>
<dbReference type="Pfam" id="PF00001">
    <property type="entry name" value="7tm_1"/>
    <property type="match status" value="1"/>
</dbReference>
<keyword evidence="8 15" id="KW-0472">Membrane</keyword>
<dbReference type="InterPro" id="IPR001105">
    <property type="entry name" value="Thbox_rcpt"/>
</dbReference>